<dbReference type="Gene3D" id="3.40.50.2300">
    <property type="match status" value="1"/>
</dbReference>
<dbReference type="EMBL" id="QNSE01000006">
    <property type="protein sequence ID" value="RBP83380.1"/>
    <property type="molecule type" value="Genomic_DNA"/>
</dbReference>
<proteinExistence type="predicted"/>
<gene>
    <name evidence="2" type="ORF">DFP80_10625</name>
</gene>
<dbReference type="RefSeq" id="WP_241560208.1">
    <property type="nucleotide sequence ID" value="NZ_QNSE01000006.1"/>
</dbReference>
<dbReference type="Proteomes" id="UP000252792">
    <property type="component" value="Unassembled WGS sequence"/>
</dbReference>
<dbReference type="AlphaFoldDB" id="A0A366JAE9"/>
<comment type="caution">
    <text evidence="2">The sequence shown here is derived from an EMBL/GenBank/DDBJ whole genome shotgun (WGS) entry which is preliminary data.</text>
</comment>
<reference evidence="2 3" key="1">
    <citation type="submission" date="2018-06" db="EMBL/GenBank/DDBJ databases">
        <title>Genomic Encyclopedia of Type Strains, Phase III (KMG-III): the genomes of soil and plant-associated and newly described type strains.</title>
        <authorList>
            <person name="Whitman W."/>
        </authorList>
    </citation>
    <scope>NUCLEOTIDE SEQUENCE [LARGE SCALE GENOMIC DNA]</scope>
    <source>
        <strain evidence="2 3">CECT 7377</strain>
    </source>
</reference>
<protein>
    <recommendedName>
        <fullName evidence="4">ABC transporter substrate binding protein</fullName>
    </recommendedName>
</protein>
<keyword evidence="3" id="KW-1185">Reference proteome</keyword>
<evidence type="ECO:0000313" key="3">
    <source>
        <dbReference type="Proteomes" id="UP000252792"/>
    </source>
</evidence>
<feature type="signal peptide" evidence="1">
    <location>
        <begin position="1"/>
        <end position="19"/>
    </location>
</feature>
<organism evidence="2 3">
    <name type="scientific">Marinomonas rhizomae</name>
    <dbReference type="NCBI Taxonomy" id="491948"/>
    <lineage>
        <taxon>Bacteria</taxon>
        <taxon>Pseudomonadati</taxon>
        <taxon>Pseudomonadota</taxon>
        <taxon>Gammaproteobacteria</taxon>
        <taxon>Oceanospirillales</taxon>
        <taxon>Oceanospirillaceae</taxon>
        <taxon>Marinomonas</taxon>
    </lineage>
</organism>
<feature type="chain" id="PRO_5016968181" description="ABC transporter substrate binding protein" evidence="1">
    <location>
        <begin position="20"/>
        <end position="300"/>
    </location>
</feature>
<sequence>MKKIFAIILLLLASVNVSAAIYIVHDIEESSVRSLSFQFSALLPENNQPIPVRRSLFLQNFSSLKGDDVILAVGVESFKQVCSVASEGAVLAVFIGQEEYLKTRPQCSVPNSAVFSGAPLDKRLALLKAVWFDRKPLAVLYSDNLLVDERKMIKQAAQYGFEFQFMKTEVDRLSVLKAINFVLEDSIVVFSLVDTELYKDGIAQDILKLLFHKQRLMVGPSFAFVRAGSLFAIYSDTEAKLNILADYIRVWQTKGVLQGAVYPDKLRVSFNPYLIKSHGVVLPSPSYLKDKFDLCSETAC</sequence>
<accession>A0A366JAE9</accession>
<evidence type="ECO:0000256" key="1">
    <source>
        <dbReference type="SAM" id="SignalP"/>
    </source>
</evidence>
<name>A0A366JAE9_9GAMM</name>
<keyword evidence="1" id="KW-0732">Signal</keyword>
<evidence type="ECO:0000313" key="2">
    <source>
        <dbReference type="EMBL" id="RBP83380.1"/>
    </source>
</evidence>
<evidence type="ECO:0008006" key="4">
    <source>
        <dbReference type="Google" id="ProtNLM"/>
    </source>
</evidence>